<organism evidence="1 2">
    <name type="scientific">Micromonospora coriariae</name>
    <dbReference type="NCBI Taxonomy" id="285665"/>
    <lineage>
        <taxon>Bacteria</taxon>
        <taxon>Bacillati</taxon>
        <taxon>Actinomycetota</taxon>
        <taxon>Actinomycetes</taxon>
        <taxon>Micromonosporales</taxon>
        <taxon>Micromonosporaceae</taxon>
        <taxon>Micromonospora</taxon>
    </lineage>
</organism>
<evidence type="ECO:0000313" key="2">
    <source>
        <dbReference type="Proteomes" id="UP000198243"/>
    </source>
</evidence>
<proteinExistence type="predicted"/>
<reference evidence="2" key="1">
    <citation type="submission" date="2016-06" db="EMBL/GenBank/DDBJ databases">
        <authorList>
            <person name="Varghese N."/>
            <person name="Submissions Spin"/>
        </authorList>
    </citation>
    <scope>NUCLEOTIDE SEQUENCE [LARGE SCALE GENOMIC DNA]</scope>
    <source>
        <strain evidence="2">DSM 44875</strain>
    </source>
</reference>
<dbReference type="AlphaFoldDB" id="A0A1C4Y9I8"/>
<accession>A0A1C4Y9I8</accession>
<dbReference type="OrthoDB" id="165401at2"/>
<sequence>MPTTNIGADDARWVDGNALAGPLGEIMGTDLTIAELTCAGCRTTRPLAAMRVFDRAPGLVARCPGCEDVVMRVVRTAGRVLVDLRGSLVLSLPAPTAIDGAGLRWAPTR</sequence>
<protein>
    <recommendedName>
        <fullName evidence="3">MJ0042 family finger-like domain-containing protein</fullName>
    </recommendedName>
</protein>
<dbReference type="Pfam" id="PF20120">
    <property type="entry name" value="DUF6510"/>
    <property type="match status" value="1"/>
</dbReference>
<evidence type="ECO:0008006" key="3">
    <source>
        <dbReference type="Google" id="ProtNLM"/>
    </source>
</evidence>
<keyword evidence="2" id="KW-1185">Reference proteome</keyword>
<dbReference type="RefSeq" id="WP_089021510.1">
    <property type="nucleotide sequence ID" value="NZ_LT607412.1"/>
</dbReference>
<dbReference type="InterPro" id="IPR045423">
    <property type="entry name" value="DUF6510"/>
</dbReference>
<name>A0A1C4Y9I8_9ACTN</name>
<evidence type="ECO:0000313" key="1">
    <source>
        <dbReference type="EMBL" id="SCF17403.1"/>
    </source>
</evidence>
<dbReference type="Proteomes" id="UP000198243">
    <property type="component" value="Chromosome I"/>
</dbReference>
<dbReference type="EMBL" id="LT607412">
    <property type="protein sequence ID" value="SCF17403.1"/>
    <property type="molecule type" value="Genomic_DNA"/>
</dbReference>
<gene>
    <name evidence="1" type="ORF">GA0070607_6460</name>
</gene>